<dbReference type="PANTHER" id="PTHR21310">
    <property type="entry name" value="AMINOGLYCOSIDE PHOSPHOTRANSFERASE-RELATED-RELATED"/>
    <property type="match status" value="1"/>
</dbReference>
<dbReference type="InterPro" id="IPR002575">
    <property type="entry name" value="Aminoglycoside_PTrfase"/>
</dbReference>
<protein>
    <submittedName>
        <fullName evidence="2">Kinase-like protein</fullName>
    </submittedName>
</protein>
<organism evidence="2 3">
    <name type="scientific">Aspergillus avenaceus</name>
    <dbReference type="NCBI Taxonomy" id="36643"/>
    <lineage>
        <taxon>Eukaryota</taxon>
        <taxon>Fungi</taxon>
        <taxon>Dikarya</taxon>
        <taxon>Ascomycota</taxon>
        <taxon>Pezizomycotina</taxon>
        <taxon>Eurotiomycetes</taxon>
        <taxon>Eurotiomycetidae</taxon>
        <taxon>Eurotiales</taxon>
        <taxon>Aspergillaceae</taxon>
        <taxon>Aspergillus</taxon>
        <taxon>Aspergillus subgen. Circumdati</taxon>
    </lineage>
</organism>
<dbReference type="OrthoDB" id="2906425at2759"/>
<dbReference type="InterPro" id="IPR051678">
    <property type="entry name" value="AGP_Transferase"/>
</dbReference>
<dbReference type="EMBL" id="ML742065">
    <property type="protein sequence ID" value="KAE8151741.1"/>
    <property type="molecule type" value="Genomic_DNA"/>
</dbReference>
<dbReference type="AlphaFoldDB" id="A0A5N6U0G4"/>
<dbReference type="InterPro" id="IPR011009">
    <property type="entry name" value="Kinase-like_dom_sf"/>
</dbReference>
<dbReference type="Gene3D" id="3.90.1200.10">
    <property type="match status" value="1"/>
</dbReference>
<reference evidence="2 3" key="1">
    <citation type="submission" date="2019-04" db="EMBL/GenBank/DDBJ databases">
        <title>Friends and foes A comparative genomics study of 23 Aspergillus species from section Flavi.</title>
        <authorList>
            <consortium name="DOE Joint Genome Institute"/>
            <person name="Kjaerbolling I."/>
            <person name="Vesth T."/>
            <person name="Frisvad J.C."/>
            <person name="Nybo J.L."/>
            <person name="Theobald S."/>
            <person name="Kildgaard S."/>
            <person name="Isbrandt T."/>
            <person name="Kuo A."/>
            <person name="Sato A."/>
            <person name="Lyhne E.K."/>
            <person name="Kogle M.E."/>
            <person name="Wiebenga A."/>
            <person name="Kun R.S."/>
            <person name="Lubbers R.J."/>
            <person name="Makela M.R."/>
            <person name="Barry K."/>
            <person name="Chovatia M."/>
            <person name="Clum A."/>
            <person name="Daum C."/>
            <person name="Haridas S."/>
            <person name="He G."/>
            <person name="LaButti K."/>
            <person name="Lipzen A."/>
            <person name="Mondo S."/>
            <person name="Riley R."/>
            <person name="Salamov A."/>
            <person name="Simmons B.A."/>
            <person name="Magnuson J.K."/>
            <person name="Henrissat B."/>
            <person name="Mortensen U.H."/>
            <person name="Larsen T.O."/>
            <person name="Devries R.P."/>
            <person name="Grigoriev I.V."/>
            <person name="Machida M."/>
            <person name="Baker S.E."/>
            <person name="Andersen M.R."/>
        </authorList>
    </citation>
    <scope>NUCLEOTIDE SEQUENCE [LARGE SCALE GENOMIC DNA]</scope>
    <source>
        <strain evidence="2 3">IBT 18842</strain>
    </source>
</reference>
<dbReference type="CDD" id="cd05120">
    <property type="entry name" value="APH_ChoK_like"/>
    <property type="match status" value="1"/>
</dbReference>
<evidence type="ECO:0000313" key="2">
    <source>
        <dbReference type="EMBL" id="KAE8151741.1"/>
    </source>
</evidence>
<gene>
    <name evidence="2" type="ORF">BDV25DRAFT_87815</name>
</gene>
<keyword evidence="2" id="KW-0808">Transferase</keyword>
<keyword evidence="3" id="KW-1185">Reference proteome</keyword>
<proteinExistence type="predicted"/>
<feature type="domain" description="Aminoglycoside phosphotransferase" evidence="1">
    <location>
        <begin position="342"/>
        <end position="535"/>
    </location>
</feature>
<keyword evidence="2" id="KW-0418">Kinase</keyword>
<dbReference type="GO" id="GO:0016301">
    <property type="term" value="F:kinase activity"/>
    <property type="evidence" value="ECO:0007669"/>
    <property type="project" value="UniProtKB-KW"/>
</dbReference>
<evidence type="ECO:0000313" key="3">
    <source>
        <dbReference type="Proteomes" id="UP000325780"/>
    </source>
</evidence>
<dbReference type="PANTHER" id="PTHR21310:SF58">
    <property type="entry name" value="AMINOGLYCOSIDE PHOSPHOTRANSFERASE DOMAIN-CONTAINING PROTEIN"/>
    <property type="match status" value="1"/>
</dbReference>
<dbReference type="SUPFAM" id="SSF56112">
    <property type="entry name" value="Protein kinase-like (PK-like)"/>
    <property type="match status" value="1"/>
</dbReference>
<evidence type="ECO:0000259" key="1">
    <source>
        <dbReference type="Pfam" id="PF01636"/>
    </source>
</evidence>
<name>A0A5N6U0G4_ASPAV</name>
<dbReference type="Proteomes" id="UP000325780">
    <property type="component" value="Unassembled WGS sequence"/>
</dbReference>
<sequence>MSATKLALDIVSSVELSPTEHLLLKNFVEAAVYPEVAAQYLISRARRSEDVETSLRGFKNDWKRLAKKLTHTDPCPKHLTDLACRRDGPGCSLRRYEDPEQLFTMEPAFIIPPSMINGVTTKDDPLLEILEAFLSPEYIRHLQQVLAQHKNLKVGSLQNIVLLSPSIHNAFRQGHVDVQPRSQLLQSNFAQTNGHGGEHQSIEYALRKLYPEPPVDLYFADGTMFRNTLHFFKIVGYDTKSLTPPNPLLFEIHRRFSYALHLFSIEDKIAHGWTRSHGYILELPKFIIRILRYLWLFVPFVIRMHCCLLLLWVGRHLYGTGRTAWIQPVPFGLVIKECLHSSRNEANALRLVERYTSISAPRVIDVIECRDITYLIMTRLHGEPLAEVWHLMTYAERDQCGDDLKACVNQLRRIPNHTPYMFGNSLGGPSVDHRLPTGTAGPFNSEADFHAHLGGDLTTTEVRKLPLNHYSYFTHCDFHPTNLLISHGRLSGIVDWDCAGYMPEYWEFTKAMYCARGADVYEQMFYRAFGREYDSELEEERALWSLTAVGR</sequence>
<accession>A0A5N6U0G4</accession>
<dbReference type="Pfam" id="PF01636">
    <property type="entry name" value="APH"/>
    <property type="match status" value="1"/>
</dbReference>